<protein>
    <submittedName>
        <fullName evidence="1">Uncharacterized protein</fullName>
    </submittedName>
</protein>
<dbReference type="AlphaFoldDB" id="A0A3P6EEZ3"/>
<proteinExistence type="predicted"/>
<organism evidence="1">
    <name type="scientific">Brassica oleracea</name>
    <name type="common">Wild cabbage</name>
    <dbReference type="NCBI Taxonomy" id="3712"/>
    <lineage>
        <taxon>Eukaryota</taxon>
        <taxon>Viridiplantae</taxon>
        <taxon>Streptophyta</taxon>
        <taxon>Embryophyta</taxon>
        <taxon>Tracheophyta</taxon>
        <taxon>Spermatophyta</taxon>
        <taxon>Magnoliopsida</taxon>
        <taxon>eudicotyledons</taxon>
        <taxon>Gunneridae</taxon>
        <taxon>Pentapetalae</taxon>
        <taxon>rosids</taxon>
        <taxon>malvids</taxon>
        <taxon>Brassicales</taxon>
        <taxon>Brassicaceae</taxon>
        <taxon>Brassiceae</taxon>
        <taxon>Brassica</taxon>
    </lineage>
</organism>
<dbReference type="EMBL" id="LR031875">
    <property type="protein sequence ID" value="VDD31022.1"/>
    <property type="molecule type" value="Genomic_DNA"/>
</dbReference>
<evidence type="ECO:0000313" key="1">
    <source>
        <dbReference type="EMBL" id="VDD31022.1"/>
    </source>
</evidence>
<sequence length="191" mass="22456">MTRINLKNLFVCLQSCRLAFSSNQPKRSELQCAQILEARNVKRGGELMSLDMFYWIQRYIRGFCFAFEAKKKWRSWRSTWPELCTKHKPFHFHFLRFRLTSAHCCPAVQTLKPIPCLHTGPGLGDFDENYHGWAFGYPFGFLFGFGSGISDFRIFWYRDREPVRVFLYFGSGSGIFSSGSVILNRVRIFRF</sequence>
<name>A0A3P6EEZ3_BRAOL</name>
<accession>A0A3P6EEZ3</accession>
<gene>
    <name evidence="1" type="ORF">BOLC9T56345H</name>
</gene>
<reference evidence="1" key="1">
    <citation type="submission" date="2018-11" db="EMBL/GenBank/DDBJ databases">
        <authorList>
            <consortium name="Genoscope - CEA"/>
            <person name="William W."/>
        </authorList>
    </citation>
    <scope>NUCLEOTIDE SEQUENCE</scope>
</reference>